<protein>
    <submittedName>
        <fullName evidence="1">Uncharacterized protein</fullName>
    </submittedName>
</protein>
<organism evidence="1 3">
    <name type="scientific">Didymodactylos carnosus</name>
    <dbReference type="NCBI Taxonomy" id="1234261"/>
    <lineage>
        <taxon>Eukaryota</taxon>
        <taxon>Metazoa</taxon>
        <taxon>Spiralia</taxon>
        <taxon>Gnathifera</taxon>
        <taxon>Rotifera</taxon>
        <taxon>Eurotatoria</taxon>
        <taxon>Bdelloidea</taxon>
        <taxon>Philodinida</taxon>
        <taxon>Philodinidae</taxon>
        <taxon>Didymodactylos</taxon>
    </lineage>
</organism>
<evidence type="ECO:0000313" key="3">
    <source>
        <dbReference type="Proteomes" id="UP000677228"/>
    </source>
</evidence>
<dbReference type="SUPFAM" id="SSF48403">
    <property type="entry name" value="Ankyrin repeat"/>
    <property type="match status" value="1"/>
</dbReference>
<accession>A0A8S2EFQ1</accession>
<name>A0A8S2EFQ1_9BILA</name>
<comment type="caution">
    <text evidence="1">The sequence shown here is derived from an EMBL/GenBank/DDBJ whole genome shotgun (WGS) entry which is preliminary data.</text>
</comment>
<evidence type="ECO:0000313" key="2">
    <source>
        <dbReference type="EMBL" id="CAF4003238.1"/>
    </source>
</evidence>
<dbReference type="InterPro" id="IPR036770">
    <property type="entry name" value="Ankyrin_rpt-contain_sf"/>
</dbReference>
<dbReference type="AlphaFoldDB" id="A0A8S2EFQ1"/>
<dbReference type="Gene3D" id="1.25.40.20">
    <property type="entry name" value="Ankyrin repeat-containing domain"/>
    <property type="match status" value="1"/>
</dbReference>
<proteinExistence type="predicted"/>
<dbReference type="EMBL" id="CAJOBA010035366">
    <property type="protein sequence ID" value="CAF4003238.1"/>
    <property type="molecule type" value="Genomic_DNA"/>
</dbReference>
<sequence>MDNDDDTRLHYTVANNDLDLAKYLIQVCGSNVNGGDEQCTSPLDIAMFNDNNNMITFLFEHDGQKRFNIARLVNKSASNILQRQTNTEDIDKTLEMALVADDDHSDISDYYENIGLIHAVEENGTSGIEYFEKVLLMKRCNPIENMLEIGRLEMYINGIKHQGETGVGQIRLLHYVLLVTFSFVHTESVNSYGSNAGMRLDQVNQNYGQAQIQSQISKGSNYDGNMFRDQSRPKVVQQTGTTFQRSMMFDQQQGRVAGIVQPDIKFLEDLKGSVNEISLEEKLANMSSNYVFDFKNAQVGVSTGNGGRVVSANVNKETTIDRTKKPFLTPHSKEKRDL</sequence>
<dbReference type="Proteomes" id="UP000682733">
    <property type="component" value="Unassembled WGS sequence"/>
</dbReference>
<dbReference type="Proteomes" id="UP000677228">
    <property type="component" value="Unassembled WGS sequence"/>
</dbReference>
<dbReference type="SMART" id="SM00248">
    <property type="entry name" value="ANK"/>
    <property type="match status" value="2"/>
</dbReference>
<evidence type="ECO:0000313" key="1">
    <source>
        <dbReference type="EMBL" id="CAF1192960.1"/>
    </source>
</evidence>
<gene>
    <name evidence="1" type="ORF">OVA965_LOCUS23596</name>
    <name evidence="2" type="ORF">TMI583_LOCUS24317</name>
</gene>
<dbReference type="EMBL" id="CAJNOK010013835">
    <property type="protein sequence ID" value="CAF1192960.1"/>
    <property type="molecule type" value="Genomic_DNA"/>
</dbReference>
<reference evidence="1" key="1">
    <citation type="submission" date="2021-02" db="EMBL/GenBank/DDBJ databases">
        <authorList>
            <person name="Nowell W R."/>
        </authorList>
    </citation>
    <scope>NUCLEOTIDE SEQUENCE</scope>
</reference>
<dbReference type="InterPro" id="IPR002110">
    <property type="entry name" value="Ankyrin_rpt"/>
</dbReference>